<organism evidence="1">
    <name type="scientific">viral metagenome</name>
    <dbReference type="NCBI Taxonomy" id="1070528"/>
    <lineage>
        <taxon>unclassified sequences</taxon>
        <taxon>metagenomes</taxon>
        <taxon>organismal metagenomes</taxon>
    </lineage>
</organism>
<dbReference type="EMBL" id="MN740137">
    <property type="protein sequence ID" value="QHT89217.1"/>
    <property type="molecule type" value="Genomic_DNA"/>
</dbReference>
<accession>A0A6C0IA04</accession>
<reference evidence="1" key="1">
    <citation type="journal article" date="2020" name="Nature">
        <title>Giant virus diversity and host interactions through global metagenomics.</title>
        <authorList>
            <person name="Schulz F."/>
            <person name="Roux S."/>
            <person name="Paez-Espino D."/>
            <person name="Jungbluth S."/>
            <person name="Walsh D.A."/>
            <person name="Denef V.J."/>
            <person name="McMahon K.D."/>
            <person name="Konstantinidis K.T."/>
            <person name="Eloe-Fadrosh E.A."/>
            <person name="Kyrpides N.C."/>
            <person name="Woyke T."/>
        </authorList>
    </citation>
    <scope>NUCLEOTIDE SEQUENCE</scope>
    <source>
        <strain evidence="1">GVMAG-M-3300023184-53</strain>
    </source>
</reference>
<evidence type="ECO:0000313" key="1">
    <source>
        <dbReference type="EMBL" id="QHT89217.1"/>
    </source>
</evidence>
<proteinExistence type="predicted"/>
<dbReference type="AlphaFoldDB" id="A0A6C0IA04"/>
<protein>
    <submittedName>
        <fullName evidence="1">Uncharacterized protein</fullName>
    </submittedName>
</protein>
<sequence>MNVPQKVYVIKNKMKFYTNVVDDKHCLYSFTNKRTANVCMNFLANYKHRYNEYPPINHENYVPEISMYKKPIQKIISEELQITNETTDNMLSMCSWSKLELLIIDSFKYTVTLNNMNIEFTANTITPEEFEDTDNTYCSLYLESLLFDE</sequence>
<name>A0A6C0IA04_9ZZZZ</name>